<feature type="compositionally biased region" description="Basic residues" evidence="1">
    <location>
        <begin position="47"/>
        <end position="58"/>
    </location>
</feature>
<dbReference type="EMBL" id="BGZK01000682">
    <property type="protein sequence ID" value="GBP55948.1"/>
    <property type="molecule type" value="Genomic_DNA"/>
</dbReference>
<comment type="caution">
    <text evidence="2">The sequence shown here is derived from an EMBL/GenBank/DDBJ whole genome shotgun (WGS) entry which is preliminary data.</text>
</comment>
<proteinExistence type="predicted"/>
<dbReference type="PROSITE" id="PS51257">
    <property type="entry name" value="PROKAR_LIPOPROTEIN"/>
    <property type="match status" value="1"/>
</dbReference>
<sequence length="87" mass="9628">MSRRSPHLGHLAQACCSEQPRPSPRVGLRVYEPPRGGSINKAAIGYRRLRRAASRNSRRQNSAVSERRRRAAARGAAHGAVKNKDET</sequence>
<organism evidence="2 3">
    <name type="scientific">Eumeta variegata</name>
    <name type="common">Bagworm moth</name>
    <name type="synonym">Eumeta japonica</name>
    <dbReference type="NCBI Taxonomy" id="151549"/>
    <lineage>
        <taxon>Eukaryota</taxon>
        <taxon>Metazoa</taxon>
        <taxon>Ecdysozoa</taxon>
        <taxon>Arthropoda</taxon>
        <taxon>Hexapoda</taxon>
        <taxon>Insecta</taxon>
        <taxon>Pterygota</taxon>
        <taxon>Neoptera</taxon>
        <taxon>Endopterygota</taxon>
        <taxon>Lepidoptera</taxon>
        <taxon>Glossata</taxon>
        <taxon>Ditrysia</taxon>
        <taxon>Tineoidea</taxon>
        <taxon>Psychidae</taxon>
        <taxon>Oiketicinae</taxon>
        <taxon>Eumeta</taxon>
    </lineage>
</organism>
<dbReference type="AlphaFoldDB" id="A0A4C1WWX5"/>
<evidence type="ECO:0000313" key="3">
    <source>
        <dbReference type="Proteomes" id="UP000299102"/>
    </source>
</evidence>
<gene>
    <name evidence="2" type="ORF">EVAR_97661_1</name>
</gene>
<feature type="region of interest" description="Disordered" evidence="1">
    <location>
        <begin position="1"/>
        <end position="87"/>
    </location>
</feature>
<accession>A0A4C1WWX5</accession>
<name>A0A4C1WWX5_EUMVA</name>
<keyword evidence="3" id="KW-1185">Reference proteome</keyword>
<evidence type="ECO:0000313" key="2">
    <source>
        <dbReference type="EMBL" id="GBP55948.1"/>
    </source>
</evidence>
<protein>
    <submittedName>
        <fullName evidence="2">Uncharacterized protein</fullName>
    </submittedName>
</protein>
<reference evidence="2 3" key="1">
    <citation type="journal article" date="2019" name="Commun. Biol.">
        <title>The bagworm genome reveals a unique fibroin gene that provides high tensile strength.</title>
        <authorList>
            <person name="Kono N."/>
            <person name="Nakamura H."/>
            <person name="Ohtoshi R."/>
            <person name="Tomita M."/>
            <person name="Numata K."/>
            <person name="Arakawa K."/>
        </authorList>
    </citation>
    <scope>NUCLEOTIDE SEQUENCE [LARGE SCALE GENOMIC DNA]</scope>
</reference>
<evidence type="ECO:0000256" key="1">
    <source>
        <dbReference type="SAM" id="MobiDB-lite"/>
    </source>
</evidence>
<dbReference type="Proteomes" id="UP000299102">
    <property type="component" value="Unassembled WGS sequence"/>
</dbReference>